<evidence type="ECO:0000313" key="3">
    <source>
        <dbReference type="Proteomes" id="UP001295423"/>
    </source>
</evidence>
<keyword evidence="1" id="KW-0472">Membrane</keyword>
<comment type="caution">
    <text evidence="2">The sequence shown here is derived from an EMBL/GenBank/DDBJ whole genome shotgun (WGS) entry which is preliminary data.</text>
</comment>
<reference evidence="2" key="1">
    <citation type="submission" date="2023-08" db="EMBL/GenBank/DDBJ databases">
        <authorList>
            <person name="Audoor S."/>
            <person name="Bilcke G."/>
        </authorList>
    </citation>
    <scope>NUCLEOTIDE SEQUENCE</scope>
</reference>
<keyword evidence="1" id="KW-0812">Transmembrane</keyword>
<proteinExistence type="predicted"/>
<feature type="transmembrane region" description="Helical" evidence="1">
    <location>
        <begin position="87"/>
        <end position="107"/>
    </location>
</feature>
<sequence>MLIYRSLPGQPLCHAWHPQAVSYSHQLAPLQHPERYPTQLQLDAGQHKDINIDDVLLEAENALQVAEASLSLPKTNGSTLLTRSADAVAGLIGGMIFGALLGSLLFLQFPGLDLLISSPLILASFAFGTVGFASGFANTQTAAVIRIFLGSPIKGLLSLLGLVALKQVESGVQKVQSIPSKMVNSVAKKVHEIIQYPSKLAAETKNMISGTKDEQSWNHLNLRSAMLVITLPIIVWILTSQPF</sequence>
<keyword evidence="1" id="KW-1133">Transmembrane helix</keyword>
<name>A0AAD2CGD2_9STRA</name>
<dbReference type="EMBL" id="CAKOGP040000180">
    <property type="protein sequence ID" value="CAJ1931804.1"/>
    <property type="molecule type" value="Genomic_DNA"/>
</dbReference>
<gene>
    <name evidence="2" type="ORF">CYCCA115_LOCUS2553</name>
</gene>
<accession>A0AAD2CGD2</accession>
<organism evidence="2 3">
    <name type="scientific">Cylindrotheca closterium</name>
    <dbReference type="NCBI Taxonomy" id="2856"/>
    <lineage>
        <taxon>Eukaryota</taxon>
        <taxon>Sar</taxon>
        <taxon>Stramenopiles</taxon>
        <taxon>Ochrophyta</taxon>
        <taxon>Bacillariophyta</taxon>
        <taxon>Bacillariophyceae</taxon>
        <taxon>Bacillariophycidae</taxon>
        <taxon>Bacillariales</taxon>
        <taxon>Bacillariaceae</taxon>
        <taxon>Cylindrotheca</taxon>
    </lineage>
</organism>
<feature type="transmembrane region" description="Helical" evidence="1">
    <location>
        <begin position="220"/>
        <end position="239"/>
    </location>
</feature>
<dbReference type="AlphaFoldDB" id="A0AAD2CGD2"/>
<feature type="transmembrane region" description="Helical" evidence="1">
    <location>
        <begin position="114"/>
        <end position="137"/>
    </location>
</feature>
<evidence type="ECO:0000313" key="2">
    <source>
        <dbReference type="EMBL" id="CAJ1931804.1"/>
    </source>
</evidence>
<protein>
    <submittedName>
        <fullName evidence="2">Uncharacterized protein</fullName>
    </submittedName>
</protein>
<keyword evidence="3" id="KW-1185">Reference proteome</keyword>
<evidence type="ECO:0000256" key="1">
    <source>
        <dbReference type="SAM" id="Phobius"/>
    </source>
</evidence>
<dbReference type="Proteomes" id="UP001295423">
    <property type="component" value="Unassembled WGS sequence"/>
</dbReference>